<organism evidence="2 3">
    <name type="scientific">Angiostrongylus cantonensis</name>
    <name type="common">Rat lungworm</name>
    <dbReference type="NCBI Taxonomy" id="6313"/>
    <lineage>
        <taxon>Eukaryota</taxon>
        <taxon>Metazoa</taxon>
        <taxon>Ecdysozoa</taxon>
        <taxon>Nematoda</taxon>
        <taxon>Chromadorea</taxon>
        <taxon>Rhabditida</taxon>
        <taxon>Rhabditina</taxon>
        <taxon>Rhabditomorpha</taxon>
        <taxon>Strongyloidea</taxon>
        <taxon>Metastrongylidae</taxon>
        <taxon>Angiostrongylus</taxon>
    </lineage>
</organism>
<proteinExistence type="predicted"/>
<name>A0A0K0CTH0_ANGCA</name>
<feature type="region of interest" description="Disordered" evidence="1">
    <location>
        <begin position="300"/>
        <end position="325"/>
    </location>
</feature>
<reference evidence="2" key="1">
    <citation type="submission" date="2012-09" db="EMBL/GenBank/DDBJ databases">
        <authorList>
            <person name="Martin A.A."/>
        </authorList>
    </citation>
    <scope>NUCLEOTIDE SEQUENCE</scope>
</reference>
<accession>A0A0K0CTH0</accession>
<keyword evidence="2" id="KW-1185">Reference proteome</keyword>
<evidence type="ECO:0000256" key="1">
    <source>
        <dbReference type="SAM" id="MobiDB-lite"/>
    </source>
</evidence>
<feature type="region of interest" description="Disordered" evidence="1">
    <location>
        <begin position="163"/>
        <end position="188"/>
    </location>
</feature>
<evidence type="ECO:0000313" key="2">
    <source>
        <dbReference type="Proteomes" id="UP000035642"/>
    </source>
</evidence>
<feature type="compositionally biased region" description="Polar residues" evidence="1">
    <location>
        <begin position="32"/>
        <end position="44"/>
    </location>
</feature>
<evidence type="ECO:0000313" key="3">
    <source>
        <dbReference type="WBParaSite" id="ACAC_0000037301-mRNA-1"/>
    </source>
</evidence>
<sequence length="368" mass="40598">MSQCNTIAAEISNIPFIDSFDHNPTEKPANSEDFNGHSSLSGRTTNHNYVEAVEEGTSTINNRSSVVPDNKVSTNFQHKSDYKTSVVDGSIVQNTENVSKRRDVMGESNVTACDDFDHSSIDQRAHAEFYTDAADFRKKLSFEQVGTQSESLKMLRANRLSDEDHNCTEEDPSLFNSSTSQISEHRTEGTVVSQTNTIAKNVSIPTVISPDGAVTTTNSISKDFFFENPQQAMDNQRVRTISAKLISTTEKASVREPLNSQKTTDDNIATSGLLAPPPKPPIRHLADDVPMDSVTFRAGTTAPTPPPRRNSVMHNTSPPTPLLSIRPNYRRASVTSSRTNTMKYNISRGMLTFPTLPRNVRPPTRGIH</sequence>
<dbReference type="AlphaFoldDB" id="A0A0K0CTH0"/>
<dbReference type="WBParaSite" id="ACAC_0000037301-mRNA-1">
    <property type="protein sequence ID" value="ACAC_0000037301-mRNA-1"/>
    <property type="gene ID" value="ACAC_0000037301"/>
</dbReference>
<feature type="region of interest" description="Disordered" evidence="1">
    <location>
        <begin position="260"/>
        <end position="280"/>
    </location>
</feature>
<feature type="region of interest" description="Disordered" evidence="1">
    <location>
        <begin position="18"/>
        <end position="44"/>
    </location>
</feature>
<feature type="compositionally biased region" description="Polar residues" evidence="1">
    <location>
        <begin position="260"/>
        <end position="270"/>
    </location>
</feature>
<reference evidence="3" key="2">
    <citation type="submission" date="2017-02" db="UniProtKB">
        <authorList>
            <consortium name="WormBaseParasite"/>
        </authorList>
    </citation>
    <scope>IDENTIFICATION</scope>
</reference>
<dbReference type="Proteomes" id="UP000035642">
    <property type="component" value="Unassembled WGS sequence"/>
</dbReference>
<protein>
    <submittedName>
        <fullName evidence="3">Uncharacterized protein</fullName>
    </submittedName>
</protein>